<keyword evidence="2" id="KW-1185">Reference proteome</keyword>
<reference evidence="1" key="1">
    <citation type="journal article" date="2014" name="Int. J. Syst. Evol. Microbiol.">
        <title>Complete genome sequence of Corynebacterium casei LMG S-19264T (=DSM 44701T), isolated from a smear-ripened cheese.</title>
        <authorList>
            <consortium name="US DOE Joint Genome Institute (JGI-PGF)"/>
            <person name="Walter F."/>
            <person name="Albersmeier A."/>
            <person name="Kalinowski J."/>
            <person name="Ruckert C."/>
        </authorList>
    </citation>
    <scope>NUCLEOTIDE SEQUENCE</scope>
    <source>
        <strain evidence="1">CGMCC 4.7306</strain>
    </source>
</reference>
<sequence>MPWSIYLDPHPLDDPAYDTYRDQDRVGAIIDDDGHDVGYVVIYLADIDQFVGRRGLRPVWQPTEQLKAVLEAPGRYPDYAWPTPEELDTGRIEGFQIRWLSGDARRDVWQRYLDDWGPPERSRWSGDRPDPA</sequence>
<dbReference type="RefSeq" id="WP_188896306.1">
    <property type="nucleotide sequence ID" value="NZ_BMMZ01000008.1"/>
</dbReference>
<comment type="caution">
    <text evidence="1">The sequence shown here is derived from an EMBL/GenBank/DDBJ whole genome shotgun (WGS) entry which is preliminary data.</text>
</comment>
<dbReference type="EMBL" id="BMMZ01000008">
    <property type="protein sequence ID" value="GGL70475.1"/>
    <property type="molecule type" value="Genomic_DNA"/>
</dbReference>
<evidence type="ECO:0000313" key="1">
    <source>
        <dbReference type="EMBL" id="GGL70475.1"/>
    </source>
</evidence>
<gene>
    <name evidence="1" type="ORF">GCM10011575_31170</name>
</gene>
<protein>
    <submittedName>
        <fullName evidence="1">Uncharacterized protein</fullName>
    </submittedName>
</protein>
<evidence type="ECO:0000313" key="2">
    <source>
        <dbReference type="Proteomes" id="UP000613840"/>
    </source>
</evidence>
<reference evidence="1" key="2">
    <citation type="submission" date="2020-09" db="EMBL/GenBank/DDBJ databases">
        <authorList>
            <person name="Sun Q."/>
            <person name="Zhou Y."/>
        </authorList>
    </citation>
    <scope>NUCLEOTIDE SEQUENCE</scope>
    <source>
        <strain evidence="1">CGMCC 4.7306</strain>
    </source>
</reference>
<name>A0A917SDF2_9ACTN</name>
<accession>A0A917SDF2</accession>
<dbReference type="Proteomes" id="UP000613840">
    <property type="component" value="Unassembled WGS sequence"/>
</dbReference>
<dbReference type="AlphaFoldDB" id="A0A917SDF2"/>
<organism evidence="1 2">
    <name type="scientific">Microlunatus endophyticus</name>
    <dbReference type="NCBI Taxonomy" id="1716077"/>
    <lineage>
        <taxon>Bacteria</taxon>
        <taxon>Bacillati</taxon>
        <taxon>Actinomycetota</taxon>
        <taxon>Actinomycetes</taxon>
        <taxon>Propionibacteriales</taxon>
        <taxon>Propionibacteriaceae</taxon>
        <taxon>Microlunatus</taxon>
    </lineage>
</organism>
<proteinExistence type="predicted"/>